<accession>A0A809Z4L6</accession>
<reference evidence="2" key="3">
    <citation type="submission" date="2020-05" db="EMBL/GenBank/DDBJ databases">
        <title>Complete genome sequence of Bradyrhizobium diazoefficiens XF2 isolated from soybean nodule.</title>
        <authorList>
            <person name="Noda R."/>
            <person name="Kakizaki K."/>
            <person name="Minamisawa K."/>
        </authorList>
    </citation>
    <scope>NUCLEOTIDE SEQUENCE</scope>
    <source>
        <strain evidence="2">XF2</strain>
    </source>
</reference>
<evidence type="ECO:0000313" key="7">
    <source>
        <dbReference type="EMBL" id="BCE71692.1"/>
    </source>
</evidence>
<sequence>MFQSLAQRALDEGRIFWMRNQATWGTEDAGFGSFGFFTPTQEPPENIQGRCNAVLGVTAQSPVRRNFLIQRCTFS</sequence>
<dbReference type="EMBL" id="AP023091">
    <property type="protein sequence ID" value="BCE19154.1"/>
    <property type="molecule type" value="Genomic_DNA"/>
</dbReference>
<organism evidence="4">
    <name type="scientific">Bradyrhizobium diazoefficiens</name>
    <dbReference type="NCBI Taxonomy" id="1355477"/>
    <lineage>
        <taxon>Bacteria</taxon>
        <taxon>Pseudomonadati</taxon>
        <taxon>Pseudomonadota</taxon>
        <taxon>Alphaproteobacteria</taxon>
        <taxon>Hyphomicrobiales</taxon>
        <taxon>Nitrobacteraceae</taxon>
        <taxon>Bradyrhizobium</taxon>
    </lineage>
</organism>
<evidence type="ECO:0000313" key="4">
    <source>
        <dbReference type="EMBL" id="BCE45408.1"/>
    </source>
</evidence>
<evidence type="ECO:0000313" key="8">
    <source>
        <dbReference type="EMBL" id="BCE80360.1"/>
    </source>
</evidence>
<dbReference type="EMBL" id="AP023092">
    <property type="protein sequence ID" value="BCE28023.1"/>
    <property type="molecule type" value="Genomic_DNA"/>
</dbReference>
<dbReference type="EMBL" id="AP023094">
    <property type="protein sequence ID" value="BCE45408.1"/>
    <property type="molecule type" value="Genomic_DNA"/>
</dbReference>
<reference evidence="5" key="6">
    <citation type="submission" date="2020-05" db="EMBL/GenBank/DDBJ databases">
        <title>Complete genome sequence of Bradyrhizobium diazoefficiens XF5 isolated from soybean nodule.</title>
        <authorList>
            <person name="Noda R."/>
            <person name="Kakizaki K."/>
            <person name="Minamisawa K."/>
        </authorList>
    </citation>
    <scope>NUCLEOTIDE SEQUENCE</scope>
    <source>
        <strain evidence="5">XF5</strain>
    </source>
</reference>
<dbReference type="AlphaFoldDB" id="A0A809Z4L6"/>
<reference evidence="9" key="2">
    <citation type="submission" date="2020-05" db="EMBL/GenBank/DDBJ databases">
        <title>Complete genome sequence of Bradyrhizobium diazoefficiens XF10 isolated from soybean nodule.</title>
        <authorList>
            <person name="Noda R."/>
            <person name="Kakizaki K."/>
            <person name="Minamisawa K."/>
        </authorList>
    </citation>
    <scope>NUCLEOTIDE SEQUENCE</scope>
    <source>
        <strain evidence="9">XF10</strain>
    </source>
</reference>
<gene>
    <name evidence="9" type="ORF">XF10B_17390</name>
    <name evidence="1" type="ORF">XF1B_18350</name>
    <name evidence="2" type="ORF">XF2B_17920</name>
    <name evidence="3" type="ORF">XF3B_17800</name>
    <name evidence="4" type="ORF">XF4B_17570</name>
    <name evidence="5" type="ORF">XF5B_17980</name>
    <name evidence="6" type="ORF">XF6B_18130</name>
    <name evidence="7" type="ORF">XF8B_18030</name>
    <name evidence="8" type="ORF">XF9B_17810</name>
</gene>
<evidence type="ECO:0000313" key="1">
    <source>
        <dbReference type="EMBL" id="BCE19154.1"/>
    </source>
</evidence>
<dbReference type="EMBL" id="AP023095">
    <property type="protein sequence ID" value="BCE54286.1"/>
    <property type="molecule type" value="Genomic_DNA"/>
</dbReference>
<reference evidence="4" key="5">
    <citation type="submission" date="2020-05" db="EMBL/GenBank/DDBJ databases">
        <title>Complete genome sequence of Bradyrhizobium diazoefficiens XF4 isolated from soybean nodule.</title>
        <authorList>
            <person name="Noda R."/>
            <person name="Kakizaki K."/>
            <person name="Minamisawa K."/>
        </authorList>
    </citation>
    <scope>NUCLEOTIDE SEQUENCE</scope>
    <source>
        <strain evidence="4">XF4</strain>
    </source>
</reference>
<evidence type="ECO:0000313" key="9">
    <source>
        <dbReference type="EMBL" id="BCE88941.1"/>
    </source>
</evidence>
<reference evidence="7" key="8">
    <citation type="submission" date="2020-05" db="EMBL/GenBank/DDBJ databases">
        <title>Complete genome sequence of Bradyrhizobium diazoefficiens XF8 isolated from soybean nodule.</title>
        <authorList>
            <person name="Noda R."/>
            <person name="Kakizaki K."/>
            <person name="Minamisawa K."/>
        </authorList>
    </citation>
    <scope>NUCLEOTIDE SEQUENCE</scope>
    <source>
        <strain evidence="7">XF8</strain>
    </source>
</reference>
<dbReference type="EMBL" id="AP023098">
    <property type="protein sequence ID" value="BCE80360.1"/>
    <property type="molecule type" value="Genomic_DNA"/>
</dbReference>
<dbReference type="EMBL" id="AP023096">
    <property type="protein sequence ID" value="BCE63014.1"/>
    <property type="molecule type" value="Genomic_DNA"/>
</dbReference>
<reference evidence="1" key="1">
    <citation type="submission" date="2020-05" db="EMBL/GenBank/DDBJ databases">
        <title>Complete genome sequence of Bradyrhizobium diazoefficiens XF1 isolated from soybean nodule.</title>
        <authorList>
            <person name="Noda R."/>
            <person name="Kakizaki K."/>
            <person name="Minamisawa K."/>
        </authorList>
    </citation>
    <scope>NUCLEOTIDE SEQUENCE</scope>
    <source>
        <strain evidence="1">XF1</strain>
    </source>
</reference>
<evidence type="ECO:0000313" key="5">
    <source>
        <dbReference type="EMBL" id="BCE54286.1"/>
    </source>
</evidence>
<reference evidence="6" key="7">
    <citation type="submission" date="2020-05" db="EMBL/GenBank/DDBJ databases">
        <title>Complete genome sequence of Bradyrhizobium diazoefficiens XF6 isolated from soybean nodule.</title>
        <authorList>
            <person name="Noda R."/>
            <person name="Kakizaki K."/>
            <person name="Minamisawa K."/>
        </authorList>
    </citation>
    <scope>NUCLEOTIDE SEQUENCE</scope>
    <source>
        <strain evidence="6">XF6</strain>
    </source>
</reference>
<protein>
    <submittedName>
        <fullName evidence="4">Uncharacterized protein</fullName>
    </submittedName>
</protein>
<evidence type="ECO:0000313" key="2">
    <source>
        <dbReference type="EMBL" id="BCE28023.1"/>
    </source>
</evidence>
<name>A0A809Z4L6_9BRAD</name>
<evidence type="ECO:0000313" key="3">
    <source>
        <dbReference type="EMBL" id="BCE36749.1"/>
    </source>
</evidence>
<dbReference type="EMBL" id="AP023093">
    <property type="protein sequence ID" value="BCE36749.1"/>
    <property type="molecule type" value="Genomic_DNA"/>
</dbReference>
<reference evidence="3" key="4">
    <citation type="submission" date="2020-05" db="EMBL/GenBank/DDBJ databases">
        <title>Complete genome sequence of Bradyrhizobium diazoefficiens XF3 isolated from soybean nodule.</title>
        <authorList>
            <person name="Noda R."/>
            <person name="Kakizaki K."/>
            <person name="Minamisawa K."/>
        </authorList>
    </citation>
    <scope>NUCLEOTIDE SEQUENCE</scope>
    <source>
        <strain evidence="3">XF3</strain>
    </source>
</reference>
<dbReference type="EMBL" id="AP023097">
    <property type="protein sequence ID" value="BCE71692.1"/>
    <property type="molecule type" value="Genomic_DNA"/>
</dbReference>
<dbReference type="EMBL" id="AP023099">
    <property type="protein sequence ID" value="BCE88941.1"/>
    <property type="molecule type" value="Genomic_DNA"/>
</dbReference>
<evidence type="ECO:0000313" key="6">
    <source>
        <dbReference type="EMBL" id="BCE63014.1"/>
    </source>
</evidence>
<reference evidence="8" key="9">
    <citation type="submission" date="2020-05" db="EMBL/GenBank/DDBJ databases">
        <title>Complete genome sequence of Bradyrhizobium diazoefficiens XF9 isolated from soybean nodule.</title>
        <authorList>
            <person name="Noda R."/>
            <person name="Kakizaki K."/>
            <person name="Minamisawa K."/>
        </authorList>
    </citation>
    <scope>NUCLEOTIDE SEQUENCE</scope>
    <source>
        <strain evidence="8">XF9</strain>
    </source>
</reference>
<proteinExistence type="predicted"/>